<keyword evidence="4" id="KW-1015">Disulfide bond</keyword>
<keyword evidence="1" id="KW-0645">Protease</keyword>
<protein>
    <submittedName>
        <fullName evidence="6">(California timema) hypothetical protein</fullName>
    </submittedName>
</protein>
<accession>A0A7R9JLT8</accession>
<sequence>MTRVGQGDVSCDLLYLCLKVSLRREGSHICGGALISRRLVVTAAYCVYSLVPYDLTVVSGTSKLTSLTHVSSVGRIVWHENYTVKNNKRINDIALLEVHSDMTPSSNNNVFPFESPSHPTDNT</sequence>
<dbReference type="InterPro" id="IPR001254">
    <property type="entry name" value="Trypsin_dom"/>
</dbReference>
<keyword evidence="3" id="KW-0720">Serine protease</keyword>
<reference evidence="6" key="1">
    <citation type="submission" date="2020-11" db="EMBL/GenBank/DDBJ databases">
        <authorList>
            <person name="Tran Van P."/>
        </authorList>
    </citation>
    <scope>NUCLEOTIDE SEQUENCE</scope>
</reference>
<dbReference type="EMBL" id="OE227237">
    <property type="protein sequence ID" value="CAD7581682.1"/>
    <property type="molecule type" value="Genomic_DNA"/>
</dbReference>
<dbReference type="InterPro" id="IPR009003">
    <property type="entry name" value="Peptidase_S1_PA"/>
</dbReference>
<evidence type="ECO:0000259" key="5">
    <source>
        <dbReference type="PROSITE" id="PS50240"/>
    </source>
</evidence>
<feature type="domain" description="Peptidase S1" evidence="5">
    <location>
        <begin position="20"/>
        <end position="123"/>
    </location>
</feature>
<evidence type="ECO:0000313" key="6">
    <source>
        <dbReference type="EMBL" id="CAD7581682.1"/>
    </source>
</evidence>
<keyword evidence="2" id="KW-0378">Hydrolase</keyword>
<evidence type="ECO:0000256" key="4">
    <source>
        <dbReference type="ARBA" id="ARBA00023157"/>
    </source>
</evidence>
<gene>
    <name evidence="6" type="ORF">TCMB3V08_LOCUS14215</name>
</gene>
<dbReference type="AlphaFoldDB" id="A0A7R9JLT8"/>
<dbReference type="PANTHER" id="PTHR24276:SF98">
    <property type="entry name" value="FI18310P1-RELATED"/>
    <property type="match status" value="1"/>
</dbReference>
<dbReference type="PANTHER" id="PTHR24276">
    <property type="entry name" value="POLYSERASE-RELATED"/>
    <property type="match status" value="1"/>
</dbReference>
<name>A0A7R9JLT8_TIMCA</name>
<dbReference type="Pfam" id="PF00089">
    <property type="entry name" value="Trypsin"/>
    <property type="match status" value="1"/>
</dbReference>
<dbReference type="FunFam" id="2.40.10.10:FF:000068">
    <property type="entry name" value="transmembrane protease serine 2"/>
    <property type="match status" value="1"/>
</dbReference>
<dbReference type="Gene3D" id="2.40.10.10">
    <property type="entry name" value="Trypsin-like serine proteases"/>
    <property type="match status" value="1"/>
</dbReference>
<evidence type="ECO:0000256" key="3">
    <source>
        <dbReference type="ARBA" id="ARBA00022825"/>
    </source>
</evidence>
<dbReference type="PROSITE" id="PS50240">
    <property type="entry name" value="TRYPSIN_DOM"/>
    <property type="match status" value="1"/>
</dbReference>
<dbReference type="GO" id="GO:0006508">
    <property type="term" value="P:proteolysis"/>
    <property type="evidence" value="ECO:0007669"/>
    <property type="project" value="UniProtKB-KW"/>
</dbReference>
<dbReference type="InterPro" id="IPR050430">
    <property type="entry name" value="Peptidase_S1"/>
</dbReference>
<organism evidence="6">
    <name type="scientific">Timema californicum</name>
    <name type="common">California timema</name>
    <name type="synonym">Walking stick</name>
    <dbReference type="NCBI Taxonomy" id="61474"/>
    <lineage>
        <taxon>Eukaryota</taxon>
        <taxon>Metazoa</taxon>
        <taxon>Ecdysozoa</taxon>
        <taxon>Arthropoda</taxon>
        <taxon>Hexapoda</taxon>
        <taxon>Insecta</taxon>
        <taxon>Pterygota</taxon>
        <taxon>Neoptera</taxon>
        <taxon>Polyneoptera</taxon>
        <taxon>Phasmatodea</taxon>
        <taxon>Timematodea</taxon>
        <taxon>Timematoidea</taxon>
        <taxon>Timematidae</taxon>
        <taxon>Timema</taxon>
    </lineage>
</organism>
<evidence type="ECO:0000256" key="1">
    <source>
        <dbReference type="ARBA" id="ARBA00022670"/>
    </source>
</evidence>
<dbReference type="SUPFAM" id="SSF50494">
    <property type="entry name" value="Trypsin-like serine proteases"/>
    <property type="match status" value="1"/>
</dbReference>
<dbReference type="InterPro" id="IPR043504">
    <property type="entry name" value="Peptidase_S1_PA_chymotrypsin"/>
</dbReference>
<proteinExistence type="predicted"/>
<dbReference type="GO" id="GO:0004252">
    <property type="term" value="F:serine-type endopeptidase activity"/>
    <property type="evidence" value="ECO:0007669"/>
    <property type="project" value="InterPro"/>
</dbReference>
<evidence type="ECO:0000256" key="2">
    <source>
        <dbReference type="ARBA" id="ARBA00022801"/>
    </source>
</evidence>